<dbReference type="InterPro" id="IPR011006">
    <property type="entry name" value="CheY-like_superfamily"/>
</dbReference>
<accession>A0ABW9QXI5</accession>
<reference evidence="6 7" key="1">
    <citation type="submission" date="2019-11" db="EMBL/GenBank/DDBJ databases">
        <title>Acidiferrimicrobium australis gen. nov., sp. nov., an acidophilic and obligately heterotrophic, member of the Actinobacteria that catalyses dissimilatory oxido- reduction of iron isolated from metal-rich acidic water in Chile.</title>
        <authorList>
            <person name="Gonzalez D."/>
            <person name="Huber K."/>
            <person name="Hedrich S."/>
            <person name="Rojas-Villalobos C."/>
            <person name="Quatrini R."/>
            <person name="Dinamarca M.A."/>
            <person name="Schwarz A."/>
            <person name="Canales C."/>
            <person name="Nancucheo I."/>
        </authorList>
    </citation>
    <scope>NUCLEOTIDE SEQUENCE [LARGE SCALE GENOMIC DNA]</scope>
    <source>
        <strain evidence="6 7">USS-CCA1</strain>
    </source>
</reference>
<dbReference type="SMART" id="SM01012">
    <property type="entry name" value="ANTAR"/>
    <property type="match status" value="1"/>
</dbReference>
<dbReference type="PROSITE" id="PS50921">
    <property type="entry name" value="ANTAR"/>
    <property type="match status" value="1"/>
</dbReference>
<evidence type="ECO:0000313" key="7">
    <source>
        <dbReference type="Proteomes" id="UP000437736"/>
    </source>
</evidence>
<dbReference type="EMBL" id="WJHE01000933">
    <property type="protein sequence ID" value="MST34295.1"/>
    <property type="molecule type" value="Genomic_DNA"/>
</dbReference>
<evidence type="ECO:0000259" key="5">
    <source>
        <dbReference type="PROSITE" id="PS50921"/>
    </source>
</evidence>
<dbReference type="SUPFAM" id="SSF52172">
    <property type="entry name" value="CheY-like"/>
    <property type="match status" value="1"/>
</dbReference>
<evidence type="ECO:0000256" key="1">
    <source>
        <dbReference type="ARBA" id="ARBA00022679"/>
    </source>
</evidence>
<dbReference type="Gene3D" id="3.30.450.40">
    <property type="match status" value="1"/>
</dbReference>
<dbReference type="SUPFAM" id="SSF55781">
    <property type="entry name" value="GAF domain-like"/>
    <property type="match status" value="1"/>
</dbReference>
<sequence length="246" mass="26229">MTREQTIIQTLVRIADNLVADFDVVDLLTGLADRCVDLLDIAASGVMLAGPDGELRLIASSNETMRIIEVFELQAAEGPCLDAYRTGSPVDQVDLGTAGGRWPHFAPAAREAGFRSVLALPLRLRDSTVGALNLFSDHTAPIPEPDLLVGRAFADLAAISIVQRKLMTEAQGLNEQLSAALHSRIVIEQAKGVVSERAGVTLPEAFARLRSYARARNLRLTDVAHAAVDGTLDPGAWNERAAGAGD</sequence>
<gene>
    <name evidence="6" type="ORF">GHK86_16395</name>
</gene>
<dbReference type="InterPro" id="IPR036388">
    <property type="entry name" value="WH-like_DNA-bd_sf"/>
</dbReference>
<dbReference type="InterPro" id="IPR003018">
    <property type="entry name" value="GAF"/>
</dbReference>
<protein>
    <submittedName>
        <fullName evidence="6">ANTAR domain-containing protein</fullName>
    </submittedName>
</protein>
<dbReference type="PIRSF" id="PIRSF036625">
    <property type="entry name" value="GAF_ANTAR"/>
    <property type="match status" value="1"/>
</dbReference>
<evidence type="ECO:0000313" key="6">
    <source>
        <dbReference type="EMBL" id="MST34295.1"/>
    </source>
</evidence>
<dbReference type="Pfam" id="PF03861">
    <property type="entry name" value="ANTAR"/>
    <property type="match status" value="1"/>
</dbReference>
<name>A0ABW9QXI5_9ACTN</name>
<evidence type="ECO:0000256" key="3">
    <source>
        <dbReference type="ARBA" id="ARBA00023015"/>
    </source>
</evidence>
<keyword evidence="1" id="KW-0808">Transferase</keyword>
<dbReference type="InterPro" id="IPR005561">
    <property type="entry name" value="ANTAR"/>
</dbReference>
<evidence type="ECO:0000256" key="4">
    <source>
        <dbReference type="ARBA" id="ARBA00023163"/>
    </source>
</evidence>
<dbReference type="InterPro" id="IPR012074">
    <property type="entry name" value="GAF_ANTAR"/>
</dbReference>
<evidence type="ECO:0000256" key="2">
    <source>
        <dbReference type="ARBA" id="ARBA00022777"/>
    </source>
</evidence>
<proteinExistence type="predicted"/>
<keyword evidence="4" id="KW-0804">Transcription</keyword>
<dbReference type="Proteomes" id="UP000437736">
    <property type="component" value="Unassembled WGS sequence"/>
</dbReference>
<dbReference type="InterPro" id="IPR029016">
    <property type="entry name" value="GAF-like_dom_sf"/>
</dbReference>
<keyword evidence="7" id="KW-1185">Reference proteome</keyword>
<feature type="domain" description="ANTAR" evidence="5">
    <location>
        <begin position="167"/>
        <end position="228"/>
    </location>
</feature>
<comment type="caution">
    <text evidence="6">The sequence shown here is derived from an EMBL/GenBank/DDBJ whole genome shotgun (WGS) entry which is preliminary data.</text>
</comment>
<dbReference type="Pfam" id="PF13185">
    <property type="entry name" value="GAF_2"/>
    <property type="match status" value="1"/>
</dbReference>
<keyword evidence="2" id="KW-0418">Kinase</keyword>
<dbReference type="Gene3D" id="1.10.10.10">
    <property type="entry name" value="Winged helix-like DNA-binding domain superfamily/Winged helix DNA-binding domain"/>
    <property type="match status" value="1"/>
</dbReference>
<organism evidence="6 7">
    <name type="scientific">Acidiferrimicrobium australe</name>
    <dbReference type="NCBI Taxonomy" id="2664430"/>
    <lineage>
        <taxon>Bacteria</taxon>
        <taxon>Bacillati</taxon>
        <taxon>Actinomycetota</taxon>
        <taxon>Acidimicrobiia</taxon>
        <taxon>Acidimicrobiales</taxon>
        <taxon>Acidimicrobiaceae</taxon>
        <taxon>Acidiferrimicrobium</taxon>
    </lineage>
</organism>
<keyword evidence="3" id="KW-0805">Transcription regulation</keyword>